<evidence type="ECO:0000313" key="2">
    <source>
        <dbReference type="EMBL" id="OBR81704.1"/>
    </source>
</evidence>
<evidence type="ECO:0000256" key="1">
    <source>
        <dbReference type="SAM" id="MobiDB-lite"/>
    </source>
</evidence>
<dbReference type="GeneID" id="28971313"/>
<gene>
    <name evidence="2" type="ORF">I303_07614</name>
    <name evidence="3" type="ORF">I303_107603</name>
</gene>
<feature type="region of interest" description="Disordered" evidence="1">
    <location>
        <begin position="116"/>
        <end position="170"/>
    </location>
</feature>
<feature type="compositionally biased region" description="Low complexity" evidence="1">
    <location>
        <begin position="157"/>
        <end position="170"/>
    </location>
</feature>
<evidence type="ECO:0000313" key="4">
    <source>
        <dbReference type="Proteomes" id="UP000078595"/>
    </source>
</evidence>
<proteinExistence type="predicted"/>
<name>A0A1A5ZV72_9TREE</name>
<sequence>MSHQVYQPSYPGVSVYTDPVSGRPYTINPTTRQPEWVNAALPRQEINYSPRAYIVPTATATSAAGSPTQLSVSPYSARYPDPAFTGTARRGSTSAGNDTVVEQAHIASIYNARGSQGTTLTKHRPEQSGYEEEALDDKIGQLHIDKGRPKAGRRGSRSSTSGSAPGESSSISFQIMDSKCIAGRGSTQRSVAAAEVDYIFTPTDRKDKYEVRATESNSTSTLLPPRTAENPLDVIHAHVKATSAGSVHRLSLKCLMVPGWNTRQSHATHELRGIVRDGFHAVHNIGPMAVDGESIRQLVEKAAERRDEGLDRQREYARRPSVTTWLDTVPLP</sequence>
<dbReference type="EMBL" id="CP144539">
    <property type="protein sequence ID" value="WWC64989.1"/>
    <property type="molecule type" value="Genomic_DNA"/>
</dbReference>
<feature type="compositionally biased region" description="Basic and acidic residues" evidence="1">
    <location>
        <begin position="136"/>
        <end position="148"/>
    </location>
</feature>
<dbReference type="KEGG" id="kdj:28971313"/>
<dbReference type="Proteomes" id="UP000078595">
    <property type="component" value="Chromosome 10"/>
</dbReference>
<keyword evidence="4" id="KW-1185">Reference proteome</keyword>
<accession>A0A1A5ZV72</accession>
<dbReference type="EMBL" id="KI894036">
    <property type="protein sequence ID" value="OBR81704.1"/>
    <property type="molecule type" value="Genomic_DNA"/>
</dbReference>
<dbReference type="RefSeq" id="XP_018259546.1">
    <property type="nucleotide sequence ID" value="XM_018410878.1"/>
</dbReference>
<reference evidence="3" key="2">
    <citation type="submission" date="2013-07" db="EMBL/GenBank/DDBJ databases">
        <authorList>
            <consortium name="The Broad Institute Genome Sequencing Platform"/>
            <person name="Cuomo C."/>
            <person name="Litvintseva A."/>
            <person name="Chen Y."/>
            <person name="Heitman J."/>
            <person name="Sun S."/>
            <person name="Springer D."/>
            <person name="Dromer F."/>
            <person name="Young S.K."/>
            <person name="Zeng Q."/>
            <person name="Gargeya S."/>
            <person name="Fitzgerald M."/>
            <person name="Abouelleil A."/>
            <person name="Alvarado L."/>
            <person name="Berlin A.M."/>
            <person name="Chapman S.B."/>
            <person name="Dewar J."/>
            <person name="Goldberg J."/>
            <person name="Griggs A."/>
            <person name="Gujja S."/>
            <person name="Hansen M."/>
            <person name="Howarth C."/>
            <person name="Imamovic A."/>
            <person name="Larimer J."/>
            <person name="McCowan C."/>
            <person name="Murphy C."/>
            <person name="Pearson M."/>
            <person name="Priest M."/>
            <person name="Roberts A."/>
            <person name="Saif S."/>
            <person name="Shea T."/>
            <person name="Sykes S."/>
            <person name="Wortman J."/>
            <person name="Nusbaum C."/>
            <person name="Birren B."/>
        </authorList>
    </citation>
    <scope>NUCLEOTIDE SEQUENCE</scope>
    <source>
        <strain evidence="3">CBS 10117</strain>
    </source>
</reference>
<dbReference type="VEuPathDB" id="FungiDB:I303_07614"/>
<dbReference type="AlphaFoldDB" id="A0A1A5ZV72"/>
<reference evidence="3" key="3">
    <citation type="submission" date="2024-02" db="EMBL/GenBank/DDBJ databases">
        <title>Comparative genomics of Cryptococcus and Kwoniella reveals pathogenesis evolution and contrasting modes of karyotype evolution via chromosome fusion or intercentromeric recombination.</title>
        <authorList>
            <person name="Coelho M.A."/>
            <person name="David-Palma M."/>
            <person name="Shea T."/>
            <person name="Bowers K."/>
            <person name="McGinley-Smith S."/>
            <person name="Mohammad A.W."/>
            <person name="Gnirke A."/>
            <person name="Yurkov A.M."/>
            <person name="Nowrousian M."/>
            <person name="Sun S."/>
            <person name="Cuomo C.A."/>
            <person name="Heitman J."/>
        </authorList>
    </citation>
    <scope>NUCLEOTIDE SEQUENCE</scope>
    <source>
        <strain evidence="3">CBS 10117</strain>
    </source>
</reference>
<reference evidence="2" key="1">
    <citation type="submission" date="2013-07" db="EMBL/GenBank/DDBJ databases">
        <title>The Genome Sequence of Cryptococcus dejecticola CBS10117.</title>
        <authorList>
            <consortium name="The Broad Institute Genome Sequencing Platform"/>
            <person name="Cuomo C."/>
            <person name="Litvintseva A."/>
            <person name="Chen Y."/>
            <person name="Heitman J."/>
            <person name="Sun S."/>
            <person name="Springer D."/>
            <person name="Dromer F."/>
            <person name="Young S.K."/>
            <person name="Zeng Q."/>
            <person name="Gargeya S."/>
            <person name="Fitzgerald M."/>
            <person name="Abouelleil A."/>
            <person name="Alvarado L."/>
            <person name="Berlin A.M."/>
            <person name="Chapman S.B."/>
            <person name="Dewar J."/>
            <person name="Goldberg J."/>
            <person name="Griggs A."/>
            <person name="Gujja S."/>
            <person name="Hansen M."/>
            <person name="Howarth C."/>
            <person name="Imamovic A."/>
            <person name="Larimer J."/>
            <person name="McCowan C."/>
            <person name="Murphy C."/>
            <person name="Pearson M."/>
            <person name="Priest M."/>
            <person name="Roberts A."/>
            <person name="Saif S."/>
            <person name="Shea T."/>
            <person name="Sykes S."/>
            <person name="Wortman J."/>
            <person name="Nusbaum C."/>
            <person name="Birren B."/>
        </authorList>
    </citation>
    <scope>NUCLEOTIDE SEQUENCE [LARGE SCALE GENOMIC DNA]</scope>
    <source>
        <strain evidence="2">CBS 10117</strain>
    </source>
</reference>
<protein>
    <submittedName>
        <fullName evidence="2">Uncharacterized protein</fullName>
    </submittedName>
</protein>
<evidence type="ECO:0000313" key="3">
    <source>
        <dbReference type="EMBL" id="WWC64989.1"/>
    </source>
</evidence>
<organism evidence="2">
    <name type="scientific">Kwoniella dejecticola CBS 10117</name>
    <dbReference type="NCBI Taxonomy" id="1296121"/>
    <lineage>
        <taxon>Eukaryota</taxon>
        <taxon>Fungi</taxon>
        <taxon>Dikarya</taxon>
        <taxon>Basidiomycota</taxon>
        <taxon>Agaricomycotina</taxon>
        <taxon>Tremellomycetes</taxon>
        <taxon>Tremellales</taxon>
        <taxon>Cryptococcaceae</taxon>
        <taxon>Kwoniella</taxon>
    </lineage>
</organism>